<sequence>MSIQRVTKLISVVAFVFISLLAVGVANAGDIKKNNQELMIEVNASGCASSVNLISPVDNCEGSEFAGNCGKNGKDCVCMRDQKFVSWMISADTRFELKFKGTSPFKDNCKFKSGNNKKIQCKIEAGDGNYDYDVIVESCPNQVYDPRIIVKA</sequence>
<gene>
    <name evidence="2" type="ordered locus">GNIT_3017</name>
</gene>
<keyword evidence="3" id="KW-1185">Reference proteome</keyword>
<feature type="chain" id="PRO_5003467344" description="Secreted protein" evidence="1">
    <location>
        <begin position="29"/>
        <end position="152"/>
    </location>
</feature>
<feature type="signal peptide" evidence="1">
    <location>
        <begin position="1"/>
        <end position="28"/>
    </location>
</feature>
<evidence type="ECO:0008006" key="4">
    <source>
        <dbReference type="Google" id="ProtNLM"/>
    </source>
</evidence>
<evidence type="ECO:0000313" key="3">
    <source>
        <dbReference type="Proteomes" id="UP000009282"/>
    </source>
</evidence>
<proteinExistence type="predicted"/>
<keyword evidence="1" id="KW-0732">Signal</keyword>
<organism evidence="2 3">
    <name type="scientific">Glaciecola nitratireducens (strain JCM 12485 / KCTC 12276 / FR1064)</name>
    <dbReference type="NCBI Taxonomy" id="1085623"/>
    <lineage>
        <taxon>Bacteria</taxon>
        <taxon>Pseudomonadati</taxon>
        <taxon>Pseudomonadota</taxon>
        <taxon>Gammaproteobacteria</taxon>
        <taxon>Alteromonadales</taxon>
        <taxon>Alteromonadaceae</taxon>
        <taxon>Brumicola</taxon>
    </lineage>
</organism>
<protein>
    <recommendedName>
        <fullName evidence="4">Secreted protein</fullName>
    </recommendedName>
</protein>
<evidence type="ECO:0000313" key="2">
    <source>
        <dbReference type="EMBL" id="AEP31113.1"/>
    </source>
</evidence>
<dbReference type="HOGENOM" id="CLU_1719750_0_0_6"/>
<dbReference type="RefSeq" id="WP_014109985.1">
    <property type="nucleotide sequence ID" value="NC_016041.1"/>
</dbReference>
<evidence type="ECO:0000256" key="1">
    <source>
        <dbReference type="SAM" id="SignalP"/>
    </source>
</evidence>
<reference evidence="2 3" key="1">
    <citation type="journal article" date="2011" name="J. Bacteriol.">
        <title>Complete genome sequence of seawater bacterium Glaciecola nitratireducens FR1064T.</title>
        <authorList>
            <person name="Bian F."/>
            <person name="Qin Q.L."/>
            <person name="Xie B.B."/>
            <person name="Shu Y.L."/>
            <person name="Zhang X.Y."/>
            <person name="Yu Y."/>
            <person name="Chen B."/>
            <person name="Chen X.L."/>
            <person name="Zhou B.C."/>
            <person name="Zhang Y.Z."/>
        </authorList>
    </citation>
    <scope>NUCLEOTIDE SEQUENCE [LARGE SCALE GENOMIC DNA]</scope>
    <source>
        <strain evidence="3">JCM 12485 / KCTC 12276 / FR1064</strain>
    </source>
</reference>
<accession>G4QDT4</accession>
<dbReference type="Proteomes" id="UP000009282">
    <property type="component" value="Chromosome"/>
</dbReference>
<name>G4QDT4_GLANF</name>
<dbReference type="KEGG" id="gni:GNIT_3017"/>
<dbReference type="EMBL" id="CP003060">
    <property type="protein sequence ID" value="AEP31113.1"/>
    <property type="molecule type" value="Genomic_DNA"/>
</dbReference>
<dbReference type="AlphaFoldDB" id="G4QDT4"/>